<keyword evidence="2" id="KW-1185">Reference proteome</keyword>
<sequence length="86" mass="9473">MVLGVLFFSPPAALRLLLALPLALGLLLGDDFMLLEDLLLLLLALGLLLRDAPDLEEEEEEELRDAIDCSLGVRAVEFVMRPRSSI</sequence>
<reference evidence="1 2" key="2">
    <citation type="submission" date="2020-06" db="EMBL/GenBank/DDBJ databases">
        <title>Ramlibacter rhizophilus sp. nov., isolated from rhizosphere soil of national flower Mugunghwa from South Korea.</title>
        <authorList>
            <person name="Zheng-Fei Y."/>
            <person name="Huan T."/>
        </authorList>
    </citation>
    <scope>NUCLEOTIDE SEQUENCE [LARGE SCALE GENOMIC DNA]</scope>
    <source>
        <strain evidence="1 2">B156</strain>
    </source>
</reference>
<proteinExistence type="predicted"/>
<evidence type="ECO:0000313" key="2">
    <source>
        <dbReference type="Proteomes" id="UP000552954"/>
    </source>
</evidence>
<dbReference type="EMBL" id="JABFCS010000001">
    <property type="protein sequence ID" value="NNU43737.1"/>
    <property type="molecule type" value="Genomic_DNA"/>
</dbReference>
<protein>
    <submittedName>
        <fullName evidence="1">Uncharacterized protein</fullName>
    </submittedName>
</protein>
<accession>A0A849KC61</accession>
<dbReference type="RefSeq" id="WP_171559516.1">
    <property type="nucleotide sequence ID" value="NZ_JABFCS010000001.1"/>
</dbReference>
<evidence type="ECO:0000313" key="1">
    <source>
        <dbReference type="EMBL" id="NNU43737.1"/>
    </source>
</evidence>
<comment type="caution">
    <text evidence="1">The sequence shown here is derived from an EMBL/GenBank/DDBJ whole genome shotgun (WGS) entry which is preliminary data.</text>
</comment>
<dbReference type="Proteomes" id="UP000552954">
    <property type="component" value="Unassembled WGS sequence"/>
</dbReference>
<name>A0A849KC61_9BURK</name>
<organism evidence="1 2">
    <name type="scientific">Ramlibacter montanisoli</name>
    <dbReference type="NCBI Taxonomy" id="2732512"/>
    <lineage>
        <taxon>Bacteria</taxon>
        <taxon>Pseudomonadati</taxon>
        <taxon>Pseudomonadota</taxon>
        <taxon>Betaproteobacteria</taxon>
        <taxon>Burkholderiales</taxon>
        <taxon>Comamonadaceae</taxon>
        <taxon>Ramlibacter</taxon>
    </lineage>
</organism>
<dbReference type="AlphaFoldDB" id="A0A849KC61"/>
<reference evidence="1 2" key="1">
    <citation type="submission" date="2020-05" db="EMBL/GenBank/DDBJ databases">
        <authorList>
            <person name="Khan S.A."/>
            <person name="Jeon C.O."/>
            <person name="Chun B.H."/>
        </authorList>
    </citation>
    <scope>NUCLEOTIDE SEQUENCE [LARGE SCALE GENOMIC DNA]</scope>
    <source>
        <strain evidence="1 2">B156</strain>
    </source>
</reference>
<gene>
    <name evidence="1" type="ORF">HK415_12095</name>
</gene>